<keyword evidence="2" id="KW-0328">Glycosyltransferase</keyword>
<comment type="caution">
    <text evidence="2">The sequence shown here is derived from an EMBL/GenBank/DDBJ whole genome shotgun (WGS) entry which is preliminary data.</text>
</comment>
<dbReference type="Gene3D" id="3.40.50.2020">
    <property type="match status" value="1"/>
</dbReference>
<protein>
    <submittedName>
        <fullName evidence="2">Phosphoribosyltransferase family protein</fullName>
    </submittedName>
</protein>
<dbReference type="SUPFAM" id="SSF53271">
    <property type="entry name" value="PRTase-like"/>
    <property type="match status" value="1"/>
</dbReference>
<evidence type="ECO:0000313" key="2">
    <source>
        <dbReference type="EMBL" id="MFC4261966.1"/>
    </source>
</evidence>
<gene>
    <name evidence="2" type="ORF">ACFOWM_03685</name>
</gene>
<accession>A0ABV8QNV9</accession>
<dbReference type="InterPro" id="IPR029057">
    <property type="entry name" value="PRTase-like"/>
</dbReference>
<dbReference type="InterPro" id="IPR050137">
    <property type="entry name" value="PyrR_bifunctional"/>
</dbReference>
<dbReference type="Proteomes" id="UP001595907">
    <property type="component" value="Unassembled WGS sequence"/>
</dbReference>
<dbReference type="PANTHER" id="PTHR11608:SF0">
    <property type="entry name" value="BIFUNCTIONAL PROTEIN PYRR"/>
    <property type="match status" value="1"/>
</dbReference>
<proteinExistence type="predicted"/>
<keyword evidence="3" id="KW-1185">Reference proteome</keyword>
<organism evidence="2 3">
    <name type="scientific">Ferruginibacter yonginensis</name>
    <dbReference type="NCBI Taxonomy" id="1310416"/>
    <lineage>
        <taxon>Bacteria</taxon>
        <taxon>Pseudomonadati</taxon>
        <taxon>Bacteroidota</taxon>
        <taxon>Chitinophagia</taxon>
        <taxon>Chitinophagales</taxon>
        <taxon>Chitinophagaceae</taxon>
        <taxon>Ferruginibacter</taxon>
    </lineage>
</organism>
<evidence type="ECO:0000313" key="3">
    <source>
        <dbReference type="Proteomes" id="UP001595907"/>
    </source>
</evidence>
<feature type="domain" description="Phosphoribosyltransferase" evidence="1">
    <location>
        <begin position="10"/>
        <end position="146"/>
    </location>
</feature>
<dbReference type="EMBL" id="JBHSCZ010000001">
    <property type="protein sequence ID" value="MFC4261966.1"/>
    <property type="molecule type" value="Genomic_DNA"/>
</dbReference>
<evidence type="ECO:0000259" key="1">
    <source>
        <dbReference type="Pfam" id="PF00156"/>
    </source>
</evidence>
<dbReference type="PANTHER" id="PTHR11608">
    <property type="entry name" value="BIFUNCTIONAL PROTEIN PYRR"/>
    <property type="match status" value="1"/>
</dbReference>
<reference evidence="3" key="1">
    <citation type="journal article" date="2019" name="Int. J. Syst. Evol. Microbiol.">
        <title>The Global Catalogue of Microorganisms (GCM) 10K type strain sequencing project: providing services to taxonomists for standard genome sequencing and annotation.</title>
        <authorList>
            <consortium name="The Broad Institute Genomics Platform"/>
            <consortium name="The Broad Institute Genome Sequencing Center for Infectious Disease"/>
            <person name="Wu L."/>
            <person name="Ma J."/>
        </authorList>
    </citation>
    <scope>NUCLEOTIDE SEQUENCE [LARGE SCALE GENOMIC DNA]</scope>
    <source>
        <strain evidence="3">CECT 8289</strain>
    </source>
</reference>
<dbReference type="GO" id="GO:0016757">
    <property type="term" value="F:glycosyltransferase activity"/>
    <property type="evidence" value="ECO:0007669"/>
    <property type="project" value="UniProtKB-KW"/>
</dbReference>
<dbReference type="InterPro" id="IPR000836">
    <property type="entry name" value="PRTase_dom"/>
</dbReference>
<keyword evidence="2" id="KW-0808">Transferase</keyword>
<sequence length="162" mass="17984">MILTETTADKKLRRMALEIAERNLHQNEIIIIGIKENGIYIAHKIAHYLKEYFKGNIHTIALTINKKSCTDISLSEPIALHNKAILLIDDVANSGKTMMYAIESLLNQHPSQIETLALVERMHKTFPVALNYVGLSVATTTAQHIVVTVNEGVVKGASIINE</sequence>
<dbReference type="CDD" id="cd06223">
    <property type="entry name" value="PRTases_typeI"/>
    <property type="match status" value="1"/>
</dbReference>
<dbReference type="Pfam" id="PF00156">
    <property type="entry name" value="Pribosyltran"/>
    <property type="match status" value="1"/>
</dbReference>
<dbReference type="RefSeq" id="WP_379707225.1">
    <property type="nucleotide sequence ID" value="NZ_JBHSCZ010000001.1"/>
</dbReference>
<name>A0ABV8QNV9_9BACT</name>